<reference evidence="4 5" key="1">
    <citation type="submission" date="2016-10" db="EMBL/GenBank/DDBJ databases">
        <title>Draft Genome sequence of Alkanindiges sp. strain H1.</title>
        <authorList>
            <person name="Subhash Y."/>
            <person name="Lee S."/>
        </authorList>
    </citation>
    <scope>NUCLEOTIDE SEQUENCE [LARGE SCALE GENOMIC DNA]</scope>
    <source>
        <strain evidence="4 5">H1</strain>
    </source>
</reference>
<name>A0A1S8CV91_9GAMM</name>
<comment type="similarity">
    <text evidence="3">Belongs to the UreF family.</text>
</comment>
<dbReference type="GO" id="GO:0016151">
    <property type="term" value="F:nickel cation binding"/>
    <property type="evidence" value="ECO:0007669"/>
    <property type="project" value="UniProtKB-UniRule"/>
</dbReference>
<dbReference type="AlphaFoldDB" id="A0A1S8CV91"/>
<keyword evidence="2 3" id="KW-0143">Chaperone</keyword>
<dbReference type="InterPro" id="IPR038277">
    <property type="entry name" value="UreF_sf"/>
</dbReference>
<evidence type="ECO:0000256" key="2">
    <source>
        <dbReference type="ARBA" id="ARBA00023186"/>
    </source>
</evidence>
<dbReference type="GO" id="GO:0005737">
    <property type="term" value="C:cytoplasm"/>
    <property type="evidence" value="ECO:0007669"/>
    <property type="project" value="UniProtKB-SubCell"/>
</dbReference>
<evidence type="ECO:0000313" key="5">
    <source>
        <dbReference type="Proteomes" id="UP000192132"/>
    </source>
</evidence>
<dbReference type="Pfam" id="PF01730">
    <property type="entry name" value="UreF"/>
    <property type="match status" value="1"/>
</dbReference>
<evidence type="ECO:0000256" key="1">
    <source>
        <dbReference type="ARBA" id="ARBA00022988"/>
    </source>
</evidence>
<dbReference type="PANTHER" id="PTHR33620">
    <property type="entry name" value="UREASE ACCESSORY PROTEIN F"/>
    <property type="match status" value="1"/>
</dbReference>
<gene>
    <name evidence="3" type="primary">ureF</name>
    <name evidence="4" type="ORF">BKE30_09445</name>
</gene>
<dbReference type="HAMAP" id="MF_01385">
    <property type="entry name" value="UreF"/>
    <property type="match status" value="1"/>
</dbReference>
<keyword evidence="3" id="KW-0963">Cytoplasm</keyword>
<comment type="function">
    <text evidence="3">Required for maturation of urease via the functional incorporation of the urease nickel metallocenter.</text>
</comment>
<dbReference type="OrthoDB" id="9798772at2"/>
<keyword evidence="1 3" id="KW-0996">Nickel insertion</keyword>
<comment type="subcellular location">
    <subcellularLocation>
        <location evidence="3">Cytoplasm</location>
    </subcellularLocation>
</comment>
<organism evidence="4 5">
    <name type="scientific">Alkanindiges hydrocarboniclasticus</name>
    <dbReference type="NCBI Taxonomy" id="1907941"/>
    <lineage>
        <taxon>Bacteria</taxon>
        <taxon>Pseudomonadati</taxon>
        <taxon>Pseudomonadota</taxon>
        <taxon>Gammaproteobacteria</taxon>
        <taxon>Moraxellales</taxon>
        <taxon>Moraxellaceae</taxon>
        <taxon>Alkanindiges</taxon>
    </lineage>
</organism>
<sequence>MPITEPVPQNNALNQTLNAVSLLKLLTLSSTALPIGAYCYSQGVESAIECGLVTNEKTALAYFEDVLDLLLVRYELPMLAQLMQAVTDAGRFTALASDYKASRETREFLLESQQLAFSLNAWIKQVLELEVQVESHYGFVPVYAQLCARLNLSVDDCLTAYCFSVLENQVLAAVKTVPLGQMSGQRILWQLHQRMPQAVQQSLKQALNLQGLAISLSSNLPNFAMLSMQHETQYSRLFRS</sequence>
<keyword evidence="5" id="KW-1185">Reference proteome</keyword>
<dbReference type="EMBL" id="MLCN01000023">
    <property type="protein sequence ID" value="ONG39564.1"/>
    <property type="molecule type" value="Genomic_DNA"/>
</dbReference>
<evidence type="ECO:0000256" key="3">
    <source>
        <dbReference type="HAMAP-Rule" id="MF_01385"/>
    </source>
</evidence>
<dbReference type="Proteomes" id="UP000192132">
    <property type="component" value="Unassembled WGS sequence"/>
</dbReference>
<dbReference type="Gene3D" id="1.10.4190.10">
    <property type="entry name" value="Urease accessory protein UreF"/>
    <property type="match status" value="1"/>
</dbReference>
<evidence type="ECO:0000313" key="4">
    <source>
        <dbReference type="EMBL" id="ONG39564.1"/>
    </source>
</evidence>
<comment type="caution">
    <text evidence="4">The sequence shown here is derived from an EMBL/GenBank/DDBJ whole genome shotgun (WGS) entry which is preliminary data.</text>
</comment>
<dbReference type="RefSeq" id="WP_076878355.1">
    <property type="nucleotide sequence ID" value="NZ_MLCN01000023.1"/>
</dbReference>
<dbReference type="PIRSF" id="PIRSF009467">
    <property type="entry name" value="Ureas_acces_UreF"/>
    <property type="match status" value="1"/>
</dbReference>
<protein>
    <recommendedName>
        <fullName evidence="3">Urease accessory protein UreF</fullName>
    </recommendedName>
</protein>
<comment type="subunit">
    <text evidence="3">UreD, UreF and UreG form a complex that acts as a GTP-hydrolysis-dependent molecular chaperone, activating the urease apoprotein by helping to assemble the nickel containing metallocenter of UreC. The UreE protein probably delivers the nickel.</text>
</comment>
<accession>A0A1S8CV91</accession>
<proteinExistence type="inferred from homology"/>
<dbReference type="STRING" id="1907941.BKE30_09445"/>
<dbReference type="PANTHER" id="PTHR33620:SF1">
    <property type="entry name" value="UREASE ACCESSORY PROTEIN F"/>
    <property type="match status" value="1"/>
</dbReference>
<dbReference type="InterPro" id="IPR002639">
    <property type="entry name" value="UreF"/>
</dbReference>